<name>A0A9X7VVI6_9BACL</name>
<dbReference type="InterPro" id="IPR001509">
    <property type="entry name" value="Epimerase_deHydtase"/>
</dbReference>
<dbReference type="PANTHER" id="PTHR43000">
    <property type="entry name" value="DTDP-D-GLUCOSE 4,6-DEHYDRATASE-RELATED"/>
    <property type="match status" value="1"/>
</dbReference>
<protein>
    <submittedName>
        <fullName evidence="3">NAD-dependent epimerase/dehydratase family protein</fullName>
    </submittedName>
</protein>
<reference evidence="3 4" key="1">
    <citation type="submission" date="2021-02" db="EMBL/GenBank/DDBJ databases">
        <title>Alicyclobacillus curvatus sp. nov. and Alicyclobacillus mengziensis sp. nov., two acidophilic bacteria isolated from acid mine drainage.</title>
        <authorList>
            <person name="Huang Y."/>
        </authorList>
    </citation>
    <scope>NUCLEOTIDE SEQUENCE [LARGE SCALE GENOMIC DNA]</scope>
    <source>
        <strain evidence="3 4">S30H14</strain>
    </source>
</reference>
<dbReference type="Gene3D" id="3.90.25.10">
    <property type="entry name" value="UDP-galactose 4-epimerase, domain 1"/>
    <property type="match status" value="1"/>
</dbReference>
<accession>A0A9X7VVI6</accession>
<dbReference type="Proteomes" id="UP000663505">
    <property type="component" value="Chromosome"/>
</dbReference>
<dbReference type="EMBL" id="CP071182">
    <property type="protein sequence ID" value="QSO45374.1"/>
    <property type="molecule type" value="Genomic_DNA"/>
</dbReference>
<dbReference type="InterPro" id="IPR036291">
    <property type="entry name" value="NAD(P)-bd_dom_sf"/>
</dbReference>
<keyword evidence="4" id="KW-1185">Reference proteome</keyword>
<evidence type="ECO:0000313" key="3">
    <source>
        <dbReference type="EMBL" id="QSO45374.1"/>
    </source>
</evidence>
<dbReference type="Gene3D" id="3.40.50.720">
    <property type="entry name" value="NAD(P)-binding Rossmann-like Domain"/>
    <property type="match status" value="1"/>
</dbReference>
<proteinExistence type="inferred from homology"/>
<evidence type="ECO:0000313" key="4">
    <source>
        <dbReference type="Proteomes" id="UP000663505"/>
    </source>
</evidence>
<comment type="similarity">
    <text evidence="1">Belongs to the NAD(P)-dependent epimerase/dehydratase family.</text>
</comment>
<evidence type="ECO:0000259" key="2">
    <source>
        <dbReference type="Pfam" id="PF01370"/>
    </source>
</evidence>
<organism evidence="3 4">
    <name type="scientific">Alicyclobacillus mengziensis</name>
    <dbReference type="NCBI Taxonomy" id="2931921"/>
    <lineage>
        <taxon>Bacteria</taxon>
        <taxon>Bacillati</taxon>
        <taxon>Bacillota</taxon>
        <taxon>Bacilli</taxon>
        <taxon>Bacillales</taxon>
        <taxon>Alicyclobacillaceae</taxon>
        <taxon>Alicyclobacillus</taxon>
    </lineage>
</organism>
<dbReference type="KEGG" id="afx:JZ786_12295"/>
<evidence type="ECO:0000256" key="1">
    <source>
        <dbReference type="ARBA" id="ARBA00007637"/>
    </source>
</evidence>
<gene>
    <name evidence="3" type="ORF">JZ786_12295</name>
</gene>
<dbReference type="SUPFAM" id="SSF51735">
    <property type="entry name" value="NAD(P)-binding Rossmann-fold domains"/>
    <property type="match status" value="1"/>
</dbReference>
<dbReference type="AlphaFoldDB" id="A0A9X7VVI6"/>
<feature type="domain" description="NAD-dependent epimerase/dehydratase" evidence="2">
    <location>
        <begin position="3"/>
        <end position="239"/>
    </location>
</feature>
<sequence>MKILVTGGAGFIGSNVVENYVKSGHEVIVVDNLSSGKIENIPSGVSFYPVDVRADELEEIIAVHQPDIVNHHAAQKSVLASIKDPLLDTDINLIGMIKLLNASVKHGVKKFIFASSGGALSGDASQIPTPESWVPSFSSPYAINKYVCERYLALFSDLYGLDFTVLRYANVYGPRQDTAGESGVVSIFIQNILNHVPSSIFTDLTMPRGTARDYVYVDDVAQANTLALSRGNLEILNIGSGREVYTADLYFKLEGIMETHIPPTYSERPVGDVARSCLDSTRVRDVLGWEPVVDLMQGLVRTVTYYKDIHFRSRARERN</sequence>
<dbReference type="Pfam" id="PF01370">
    <property type="entry name" value="Epimerase"/>
    <property type="match status" value="1"/>
</dbReference>
<dbReference type="RefSeq" id="WP_206654745.1">
    <property type="nucleotide sequence ID" value="NZ_CP071182.1"/>
</dbReference>